<dbReference type="Proteomes" id="UP000002866">
    <property type="component" value="Chromosome 6"/>
</dbReference>
<evidence type="ECO:0000256" key="1">
    <source>
        <dbReference type="SAM" id="MobiDB-lite"/>
    </source>
</evidence>
<feature type="transmembrane region" description="Helical" evidence="2">
    <location>
        <begin position="573"/>
        <end position="591"/>
    </location>
</feature>
<dbReference type="Pfam" id="PF12051">
    <property type="entry name" value="DUF3533"/>
    <property type="match status" value="1"/>
</dbReference>
<dbReference type="RefSeq" id="XP_004181076.1">
    <property type="nucleotide sequence ID" value="XM_004181028.1"/>
</dbReference>
<dbReference type="InParanoid" id="I2H5A5"/>
<dbReference type="GeneID" id="14496699"/>
<gene>
    <name evidence="4" type="primary">TBLA0F00130</name>
    <name evidence="4" type="ORF">TBLA_0F00130</name>
</gene>
<keyword evidence="2" id="KW-1133">Transmembrane helix</keyword>
<dbReference type="PANTHER" id="PTHR34814:SF1">
    <property type="entry name" value="NITROSOGUANIDINE RESISTANCE PROTEIN SNG1"/>
    <property type="match status" value="1"/>
</dbReference>
<evidence type="ECO:0000313" key="5">
    <source>
        <dbReference type="Proteomes" id="UP000002866"/>
    </source>
</evidence>
<feature type="transmembrane region" description="Helical" evidence="2">
    <location>
        <begin position="606"/>
        <end position="628"/>
    </location>
</feature>
<dbReference type="KEGG" id="tbl:TBLA_0F00130"/>
<feature type="transmembrane region" description="Helical" evidence="2">
    <location>
        <begin position="271"/>
        <end position="290"/>
    </location>
</feature>
<dbReference type="AlphaFoldDB" id="I2H5A5"/>
<feature type="compositionally biased region" description="Polar residues" evidence="1">
    <location>
        <begin position="752"/>
        <end position="765"/>
    </location>
</feature>
<protein>
    <recommendedName>
        <fullName evidence="3">DUF3533 domain-containing protein</fullName>
    </recommendedName>
</protein>
<dbReference type="PANTHER" id="PTHR34814">
    <property type="entry name" value="NITROSOGUANIDINE RESISTANCE PROTEIN SNG1"/>
    <property type="match status" value="1"/>
</dbReference>
<evidence type="ECO:0000259" key="3">
    <source>
        <dbReference type="Pfam" id="PF12051"/>
    </source>
</evidence>
<name>I2H5A5_HENB6</name>
<feature type="region of interest" description="Disordered" evidence="1">
    <location>
        <begin position="738"/>
        <end position="778"/>
    </location>
</feature>
<dbReference type="eggNOG" id="ENOG502QUA0">
    <property type="taxonomic scope" value="Eukaryota"/>
</dbReference>
<proteinExistence type="predicted"/>
<accession>I2H5A5</accession>
<keyword evidence="2" id="KW-0812">Transmembrane</keyword>
<feature type="transmembrane region" description="Helical" evidence="2">
    <location>
        <begin position="535"/>
        <end position="561"/>
    </location>
</feature>
<feature type="transmembrane region" description="Helical" evidence="2">
    <location>
        <begin position="664"/>
        <end position="685"/>
    </location>
</feature>
<keyword evidence="2" id="KW-0472">Membrane</keyword>
<dbReference type="HOGENOM" id="CLU_020178_0_0_1"/>
<organism evidence="4 5">
    <name type="scientific">Henningerozyma blattae (strain ATCC 34711 / CBS 6284 / DSM 70876 / NBRC 10599 / NRRL Y-10934 / UCD 77-7)</name>
    <name type="common">Yeast</name>
    <name type="synonym">Tetrapisispora blattae</name>
    <dbReference type="NCBI Taxonomy" id="1071380"/>
    <lineage>
        <taxon>Eukaryota</taxon>
        <taxon>Fungi</taxon>
        <taxon>Dikarya</taxon>
        <taxon>Ascomycota</taxon>
        <taxon>Saccharomycotina</taxon>
        <taxon>Saccharomycetes</taxon>
        <taxon>Saccharomycetales</taxon>
        <taxon>Saccharomycetaceae</taxon>
        <taxon>Henningerozyma</taxon>
    </lineage>
</organism>
<feature type="transmembrane region" description="Helical" evidence="2">
    <location>
        <begin position="503"/>
        <end position="523"/>
    </location>
</feature>
<feature type="compositionally biased region" description="Low complexity" evidence="1">
    <location>
        <begin position="27"/>
        <end position="36"/>
    </location>
</feature>
<feature type="region of interest" description="Disordered" evidence="1">
    <location>
        <begin position="23"/>
        <end position="57"/>
    </location>
</feature>
<dbReference type="InterPro" id="IPR053001">
    <property type="entry name" value="MNNG_permease-like"/>
</dbReference>
<keyword evidence="5" id="KW-1185">Reference proteome</keyword>
<dbReference type="GO" id="GO:0016020">
    <property type="term" value="C:membrane"/>
    <property type="evidence" value="ECO:0007669"/>
    <property type="project" value="TreeGrafter"/>
</dbReference>
<evidence type="ECO:0000313" key="4">
    <source>
        <dbReference type="EMBL" id="CCH61557.1"/>
    </source>
</evidence>
<dbReference type="OrthoDB" id="2140105at2759"/>
<reference evidence="4 5" key="1">
    <citation type="journal article" date="2011" name="Proc. Natl. Acad. Sci. U.S.A.">
        <title>Evolutionary erosion of yeast sex chromosomes by mating-type switching accidents.</title>
        <authorList>
            <person name="Gordon J.L."/>
            <person name="Armisen D."/>
            <person name="Proux-Wera E."/>
            <person name="Oheigeartaigh S.S."/>
            <person name="Byrne K.P."/>
            <person name="Wolfe K.H."/>
        </authorList>
    </citation>
    <scope>NUCLEOTIDE SEQUENCE [LARGE SCALE GENOMIC DNA]</scope>
    <source>
        <strain evidence="5">ATCC 34711 / CBS 6284 / DSM 70876 / NBRC 10599 / NRRL Y-10934 / UCD 77-7</strain>
    </source>
</reference>
<sequence length="778" mass="89551">MEENLNSVDNILKRQASRISQGIHLLNTNTTTNNNNTDDDDNTSNDDNSIDSAGVTDSMSGSMIHIINTSTCDSLSSSNSFEENYRYDPTNQNNIELNNGTVEQTFDEIASKASSVKSKATDLRNKLYRTITHERKSSTSKKIPDQALDDIKFDTSNLNAQEIQDSTSCATYPPISNNYLVVSKKQSNSSSSSVKHSLSFRPLSHVLTTVQTRVKKHAEREMQEKIDELGVTDAQRIKTENQLKLDLKEKSMFQRLSPHKGKIFQRWSKNVFYVVLFMAIVLPIFWGCLYRRDYYLATVNFLILVGNDEVQTNPNYTFIDSNNMKLTTNIIPFLEEAHKARYRIFNTTTYMEKFKLQKYKDYDNLTEIITNHVYDQIHRERYWVALNILPNSTQTLLNSFLPENQKENIFSFSKFFQLWFEAQRDPTSVGANMTPIFLKAEAIFQNYYSKVFYPSLLQNISNSNINIFNDLNQTLLAENGVTTFSSHDPRPFDDMGVFLPMEIGLVFALLMTIFQFILHAGLYKSIRKYLTFAEFIVFRIVCQWTTLFSVSLIWVTIAAMFQIDFTKAFGKGGFIVYWMSCYLTMLALAGANENVLSVILTFEQRFIMPWVIFFIILNISSSFFTLALNNQFYRFGYGFPLHNCISIFKVVLCNASKHKMGRNYGVLIAWIAINIFLFPFVLKLCDWGKNRKALKEKEIIEAAKLKKELTERRELMLSHNRNPSNDSRDVITEHFSQYQMGSKQDSTDDESSIQSDTPDTPSDSNMIPRKVYTGKSSN</sequence>
<feature type="domain" description="DUF3533" evidence="3">
    <location>
        <begin position="270"/>
        <end position="675"/>
    </location>
</feature>
<dbReference type="STRING" id="1071380.I2H5A5"/>
<dbReference type="EMBL" id="HE806321">
    <property type="protein sequence ID" value="CCH61557.1"/>
    <property type="molecule type" value="Genomic_DNA"/>
</dbReference>
<evidence type="ECO:0000256" key="2">
    <source>
        <dbReference type="SAM" id="Phobius"/>
    </source>
</evidence>
<dbReference type="InterPro" id="IPR022703">
    <property type="entry name" value="DUF3533"/>
</dbReference>